<comment type="caution">
    <text evidence="1">The sequence shown here is derived from an EMBL/GenBank/DDBJ whole genome shotgun (WGS) entry which is preliminary data.</text>
</comment>
<gene>
    <name evidence="1" type="ORF">GTP77_19355</name>
</gene>
<evidence type="ECO:0000313" key="2">
    <source>
        <dbReference type="Proteomes" id="UP000450676"/>
    </source>
</evidence>
<protein>
    <submittedName>
        <fullName evidence="1">Uncharacterized protein</fullName>
    </submittedName>
</protein>
<evidence type="ECO:0000313" key="1">
    <source>
        <dbReference type="EMBL" id="MYN09484.1"/>
    </source>
</evidence>
<organism evidence="1 2">
    <name type="scientific">Pseudoduganella aquatica</name>
    <dbReference type="NCBI Taxonomy" id="2660641"/>
    <lineage>
        <taxon>Bacteria</taxon>
        <taxon>Pseudomonadati</taxon>
        <taxon>Pseudomonadota</taxon>
        <taxon>Betaproteobacteria</taxon>
        <taxon>Burkholderiales</taxon>
        <taxon>Oxalobacteraceae</taxon>
        <taxon>Telluria group</taxon>
        <taxon>Pseudoduganella</taxon>
    </lineage>
</organism>
<accession>A0A7X4HEG9</accession>
<dbReference type="AlphaFoldDB" id="A0A7X4HEG9"/>
<reference evidence="1 2" key="1">
    <citation type="submission" date="2019-12" db="EMBL/GenBank/DDBJ databases">
        <title>Novel species isolated from a subtropical stream in China.</title>
        <authorList>
            <person name="Lu H."/>
        </authorList>
    </citation>
    <scope>NUCLEOTIDE SEQUENCE [LARGE SCALE GENOMIC DNA]</scope>
    <source>
        <strain evidence="1 2">FT127W</strain>
    </source>
</reference>
<proteinExistence type="predicted"/>
<sequence>MSSPKTASRHLALHAASLGVERWRLGVHGQDTALAAQAGWHAAAQQHFMDWLAGGGFRQQEAGEMDSTNENSGCYAAVLMSRCGTQCEELKFSRVRISDAVE</sequence>
<dbReference type="RefSeq" id="WP_161073779.1">
    <property type="nucleotide sequence ID" value="NZ_CP086370.1"/>
</dbReference>
<dbReference type="EMBL" id="WWCU01000023">
    <property type="protein sequence ID" value="MYN09484.1"/>
    <property type="molecule type" value="Genomic_DNA"/>
</dbReference>
<dbReference type="Proteomes" id="UP000450676">
    <property type="component" value="Unassembled WGS sequence"/>
</dbReference>
<keyword evidence="2" id="KW-1185">Reference proteome</keyword>
<name>A0A7X4HEG9_9BURK</name>